<sequence length="207" mass="22923">MLEHRCEAQQMCFGLDVVITDVLLKVVFVDVVNKEGGIGGCEVDVGSVEVVVDDVGEEFGVGDDDEKFGISSEMDVRSAHLFDVIVIIIRGEAPNDGGPGAAPLVAGSKGRQPLAGSKGQRPWLGSSCQGIQQGWLDWIMVQIYLRCSYGQKLYTLRFFGDLVLVVFVYDFIRRFDVNGFRWKSVDNVCSSKDMMFGEQFHGFEDIH</sequence>
<organism evidence="1">
    <name type="scientific">Tanacetum cinerariifolium</name>
    <name type="common">Dalmatian daisy</name>
    <name type="synonym">Chrysanthemum cinerariifolium</name>
    <dbReference type="NCBI Taxonomy" id="118510"/>
    <lineage>
        <taxon>Eukaryota</taxon>
        <taxon>Viridiplantae</taxon>
        <taxon>Streptophyta</taxon>
        <taxon>Embryophyta</taxon>
        <taxon>Tracheophyta</taxon>
        <taxon>Spermatophyta</taxon>
        <taxon>Magnoliopsida</taxon>
        <taxon>eudicotyledons</taxon>
        <taxon>Gunneridae</taxon>
        <taxon>Pentapetalae</taxon>
        <taxon>asterids</taxon>
        <taxon>campanulids</taxon>
        <taxon>Asterales</taxon>
        <taxon>Asteraceae</taxon>
        <taxon>Asteroideae</taxon>
        <taxon>Anthemideae</taxon>
        <taxon>Anthemidinae</taxon>
        <taxon>Tanacetum</taxon>
    </lineage>
</organism>
<protein>
    <submittedName>
        <fullName evidence="1">Uncharacterized protein</fullName>
    </submittedName>
</protein>
<proteinExistence type="predicted"/>
<gene>
    <name evidence="1" type="ORF">Tci_039486</name>
</gene>
<evidence type="ECO:0000313" key="1">
    <source>
        <dbReference type="EMBL" id="GEU67508.1"/>
    </source>
</evidence>
<accession>A0A6L2M0M0</accession>
<reference evidence="1" key="1">
    <citation type="journal article" date="2019" name="Sci. Rep.">
        <title>Draft genome of Tanacetum cinerariifolium, the natural source of mosquito coil.</title>
        <authorList>
            <person name="Yamashiro T."/>
            <person name="Shiraishi A."/>
            <person name="Satake H."/>
            <person name="Nakayama K."/>
        </authorList>
    </citation>
    <scope>NUCLEOTIDE SEQUENCE</scope>
</reference>
<comment type="caution">
    <text evidence="1">The sequence shown here is derived from an EMBL/GenBank/DDBJ whole genome shotgun (WGS) entry which is preliminary data.</text>
</comment>
<dbReference type="EMBL" id="BKCJ010005578">
    <property type="protein sequence ID" value="GEU67508.1"/>
    <property type="molecule type" value="Genomic_DNA"/>
</dbReference>
<dbReference type="AlphaFoldDB" id="A0A6L2M0M0"/>
<name>A0A6L2M0M0_TANCI</name>